<dbReference type="EMBL" id="BARS01031663">
    <property type="protein sequence ID" value="GAG20682.1"/>
    <property type="molecule type" value="Genomic_DNA"/>
</dbReference>
<comment type="caution">
    <text evidence="2">The sequence shown here is derived from an EMBL/GenBank/DDBJ whole genome shotgun (WGS) entry which is preliminary data.</text>
</comment>
<sequence length="56" mass="5864">SNPANAQKIVKDKLAKALTLLTSEAQVARWESEALAGNNMPAPQEAEDSRVGGQSA</sequence>
<evidence type="ECO:0000256" key="1">
    <source>
        <dbReference type="SAM" id="MobiDB-lite"/>
    </source>
</evidence>
<evidence type="ECO:0000313" key="2">
    <source>
        <dbReference type="EMBL" id="GAG20682.1"/>
    </source>
</evidence>
<protein>
    <submittedName>
        <fullName evidence="2">Uncharacterized protein</fullName>
    </submittedName>
</protein>
<feature type="non-terminal residue" evidence="2">
    <location>
        <position position="1"/>
    </location>
</feature>
<feature type="region of interest" description="Disordered" evidence="1">
    <location>
        <begin position="32"/>
        <end position="56"/>
    </location>
</feature>
<gene>
    <name evidence="2" type="ORF">S01H1_49244</name>
</gene>
<proteinExistence type="predicted"/>
<dbReference type="AlphaFoldDB" id="X0WBU1"/>
<reference evidence="2" key="1">
    <citation type="journal article" date="2014" name="Front. Microbiol.">
        <title>High frequency of phylogenetically diverse reductive dehalogenase-homologous genes in deep subseafloor sedimentary metagenomes.</title>
        <authorList>
            <person name="Kawai M."/>
            <person name="Futagami T."/>
            <person name="Toyoda A."/>
            <person name="Takaki Y."/>
            <person name="Nishi S."/>
            <person name="Hori S."/>
            <person name="Arai W."/>
            <person name="Tsubouchi T."/>
            <person name="Morono Y."/>
            <person name="Uchiyama I."/>
            <person name="Ito T."/>
            <person name="Fujiyama A."/>
            <person name="Inagaki F."/>
            <person name="Takami H."/>
        </authorList>
    </citation>
    <scope>NUCLEOTIDE SEQUENCE</scope>
    <source>
        <strain evidence="2">Expedition CK06-06</strain>
    </source>
</reference>
<accession>X0WBU1</accession>
<name>X0WBU1_9ZZZZ</name>
<organism evidence="2">
    <name type="scientific">marine sediment metagenome</name>
    <dbReference type="NCBI Taxonomy" id="412755"/>
    <lineage>
        <taxon>unclassified sequences</taxon>
        <taxon>metagenomes</taxon>
        <taxon>ecological metagenomes</taxon>
    </lineage>
</organism>